<dbReference type="PANTHER" id="PTHR45677:SF8">
    <property type="entry name" value="CYSTEINE SULFINIC ACID DECARBOXYLASE"/>
    <property type="match status" value="1"/>
</dbReference>
<evidence type="ECO:0000256" key="7">
    <source>
        <dbReference type="RuleBase" id="RU000382"/>
    </source>
</evidence>
<evidence type="ECO:0000313" key="8">
    <source>
        <dbReference type="EMBL" id="MBB5535957.1"/>
    </source>
</evidence>
<comment type="caution">
    <text evidence="8">The sequence shown here is derived from an EMBL/GenBank/DDBJ whole genome shotgun (WGS) entry which is preliminary data.</text>
</comment>
<protein>
    <submittedName>
        <fullName evidence="8">L-2,4-diaminobutyrate decarboxylase</fullName>
        <ecNumber evidence="8">4.1.1.86</ecNumber>
    </submittedName>
</protein>
<dbReference type="InterPro" id="IPR002129">
    <property type="entry name" value="PyrdxlP-dep_de-COase"/>
</dbReference>
<evidence type="ECO:0000256" key="3">
    <source>
        <dbReference type="ARBA" id="ARBA00022793"/>
    </source>
</evidence>
<keyword evidence="4 6" id="KW-0663">Pyridoxal phosphate</keyword>
<evidence type="ECO:0000256" key="1">
    <source>
        <dbReference type="ARBA" id="ARBA00001933"/>
    </source>
</evidence>
<sequence length="494" mass="52164">MSMNYVAIKAASAPELDHADQILSNDAASRRAFREAMLQAVDLVAGGAAGHGPYSGASVQRLRSILDELDPCPETGTGIAAALADIGRPALDHALAVGDPAAMAHLHCPVAVPALAAEVLISATNQSLDSWDQSPFATMAEERVLAWLTQLVGLPATASGNFTSGGSQSNMTALHLAAARCGDDARAAGVIFTSEQSHFSIRKSAAILGFAENAVITVATDTDGRMSVPALEASLRRAITRGRLPVAVVATAGTTDLGAIDPLPEIADVAAAYNMWMHVDAAYGGGLLVSRHRGRLAGLERAHSIALDFHKMLFQPISCGALLVSDRLDFLPLATKADYLNPEEAVFADAPNLVERSFQTTRRSDALKVLMTLRAIGRNGLDALISKTLENTLAAADAIEERKYLRLARQPTLSTVLFRYVSPGGPERSDTIAIGVRAALFHAGIAALATTVLDGRVHFKLTLLNPRSTSDVVHHVLDAIGETARELETHHARP</sequence>
<dbReference type="AlphaFoldDB" id="A0A7W8UAR8"/>
<dbReference type="PANTHER" id="PTHR45677">
    <property type="entry name" value="GLUTAMATE DECARBOXYLASE-RELATED"/>
    <property type="match status" value="1"/>
</dbReference>
<dbReference type="InterPro" id="IPR015422">
    <property type="entry name" value="PyrdxlP-dep_Trfase_small"/>
</dbReference>
<dbReference type="GO" id="GO:0033983">
    <property type="term" value="F:diaminobutyrate decarboxylase activity"/>
    <property type="evidence" value="ECO:0007669"/>
    <property type="project" value="UniProtKB-EC"/>
</dbReference>
<dbReference type="Pfam" id="PF00282">
    <property type="entry name" value="Pyridoxal_deC"/>
    <property type="match status" value="1"/>
</dbReference>
<keyword evidence="9" id="KW-1185">Reference proteome</keyword>
<keyword evidence="3" id="KW-0210">Decarboxylase</keyword>
<accession>A0A7W8UAR8</accession>
<comment type="cofactor">
    <cofactor evidence="1 6 7">
        <name>pyridoxal 5'-phosphate</name>
        <dbReference type="ChEBI" id="CHEBI:597326"/>
    </cofactor>
</comment>
<dbReference type="EMBL" id="JACHBK010000005">
    <property type="protein sequence ID" value="MBB5535957.1"/>
    <property type="molecule type" value="Genomic_DNA"/>
</dbReference>
<gene>
    <name evidence="8" type="ORF">GGD55_002661</name>
</gene>
<dbReference type="Proteomes" id="UP000585507">
    <property type="component" value="Unassembled WGS sequence"/>
</dbReference>
<dbReference type="RefSeq" id="WP_018324917.1">
    <property type="nucleotide sequence ID" value="NZ_JACHBK010000005.1"/>
</dbReference>
<keyword evidence="5 7" id="KW-0456">Lyase</keyword>
<dbReference type="GO" id="GO:0005737">
    <property type="term" value="C:cytoplasm"/>
    <property type="evidence" value="ECO:0007669"/>
    <property type="project" value="TreeGrafter"/>
</dbReference>
<reference evidence="8 9" key="1">
    <citation type="submission" date="2020-08" db="EMBL/GenBank/DDBJ databases">
        <title>Genomic Encyclopedia of Type Strains, Phase IV (KMG-V): Genome sequencing to study the core and pangenomes of soil and plant-associated prokaryotes.</title>
        <authorList>
            <person name="Whitman W."/>
        </authorList>
    </citation>
    <scope>NUCLEOTIDE SEQUENCE [LARGE SCALE GENOMIC DNA]</scope>
    <source>
        <strain evidence="8 9">SEMIA 4084</strain>
    </source>
</reference>
<name>A0A7W8UAR8_9HYPH</name>
<dbReference type="Gene3D" id="3.90.1150.10">
    <property type="entry name" value="Aspartate Aminotransferase, domain 1"/>
    <property type="match status" value="1"/>
</dbReference>
<organism evidence="8 9">
    <name type="scientific">Rhizobium giardinii</name>
    <dbReference type="NCBI Taxonomy" id="56731"/>
    <lineage>
        <taxon>Bacteria</taxon>
        <taxon>Pseudomonadati</taxon>
        <taxon>Pseudomonadota</taxon>
        <taxon>Alphaproteobacteria</taxon>
        <taxon>Hyphomicrobiales</taxon>
        <taxon>Rhizobiaceae</taxon>
        <taxon>Rhizobium/Agrobacterium group</taxon>
        <taxon>Rhizobium</taxon>
    </lineage>
</organism>
<evidence type="ECO:0000256" key="6">
    <source>
        <dbReference type="PIRSR" id="PIRSR602129-50"/>
    </source>
</evidence>
<dbReference type="CDD" id="cd06450">
    <property type="entry name" value="DOPA_deC_like"/>
    <property type="match status" value="1"/>
</dbReference>
<dbReference type="InterPro" id="IPR015424">
    <property type="entry name" value="PyrdxlP-dep_Trfase"/>
</dbReference>
<dbReference type="InterPro" id="IPR015421">
    <property type="entry name" value="PyrdxlP-dep_Trfase_major"/>
</dbReference>
<evidence type="ECO:0000313" key="9">
    <source>
        <dbReference type="Proteomes" id="UP000585507"/>
    </source>
</evidence>
<proteinExistence type="inferred from homology"/>
<dbReference type="GO" id="GO:0030170">
    <property type="term" value="F:pyridoxal phosphate binding"/>
    <property type="evidence" value="ECO:0007669"/>
    <property type="project" value="InterPro"/>
</dbReference>
<evidence type="ECO:0000256" key="2">
    <source>
        <dbReference type="ARBA" id="ARBA00009533"/>
    </source>
</evidence>
<evidence type="ECO:0000256" key="4">
    <source>
        <dbReference type="ARBA" id="ARBA00022898"/>
    </source>
</evidence>
<dbReference type="Gene3D" id="3.40.640.10">
    <property type="entry name" value="Type I PLP-dependent aspartate aminotransferase-like (Major domain)"/>
    <property type="match status" value="1"/>
</dbReference>
<dbReference type="SUPFAM" id="SSF53383">
    <property type="entry name" value="PLP-dependent transferases"/>
    <property type="match status" value="1"/>
</dbReference>
<dbReference type="GO" id="GO:0019752">
    <property type="term" value="P:carboxylic acid metabolic process"/>
    <property type="evidence" value="ECO:0007669"/>
    <property type="project" value="InterPro"/>
</dbReference>
<evidence type="ECO:0000256" key="5">
    <source>
        <dbReference type="ARBA" id="ARBA00023239"/>
    </source>
</evidence>
<comment type="similarity">
    <text evidence="2 7">Belongs to the group II decarboxylase family.</text>
</comment>
<dbReference type="EC" id="4.1.1.86" evidence="8"/>
<feature type="modified residue" description="N6-(pyridoxal phosphate)lysine" evidence="6">
    <location>
        <position position="311"/>
    </location>
</feature>